<feature type="transmembrane region" description="Helical" evidence="7">
    <location>
        <begin position="173"/>
        <end position="190"/>
    </location>
</feature>
<dbReference type="Pfam" id="PF01757">
    <property type="entry name" value="Acyl_transf_3"/>
    <property type="match status" value="1"/>
</dbReference>
<evidence type="ECO:0000256" key="7">
    <source>
        <dbReference type="SAM" id="Phobius"/>
    </source>
</evidence>
<evidence type="ECO:0000259" key="8">
    <source>
        <dbReference type="Pfam" id="PF01757"/>
    </source>
</evidence>
<dbReference type="AlphaFoldDB" id="A0A174SND5"/>
<reference evidence="9 10" key="1">
    <citation type="submission" date="2015-09" db="EMBL/GenBank/DDBJ databases">
        <authorList>
            <consortium name="Pathogen Informatics"/>
        </authorList>
    </citation>
    <scope>NUCLEOTIDE SEQUENCE [LARGE SCALE GENOMIC DNA]</scope>
    <source>
        <strain evidence="9 10">2789STDY5834899</strain>
    </source>
</reference>
<dbReference type="PANTHER" id="PTHR40074">
    <property type="entry name" value="O-ACETYLTRANSFERASE WECH"/>
    <property type="match status" value="1"/>
</dbReference>
<dbReference type="Proteomes" id="UP000095576">
    <property type="component" value="Unassembled WGS sequence"/>
</dbReference>
<comment type="similarity">
    <text evidence="2">Belongs to the acyltransferase 3 family.</text>
</comment>
<name>A0A174SND5_BACT4</name>
<feature type="transmembrane region" description="Helical" evidence="7">
    <location>
        <begin position="7"/>
        <end position="26"/>
    </location>
</feature>
<feature type="transmembrane region" description="Helical" evidence="7">
    <location>
        <begin position="90"/>
        <end position="108"/>
    </location>
</feature>
<gene>
    <name evidence="9" type="ORF">ERS852511_03813</name>
</gene>
<comment type="subcellular location">
    <subcellularLocation>
        <location evidence="1">Cell membrane</location>
        <topology evidence="1">Multi-pass membrane protein</topology>
    </subcellularLocation>
</comment>
<evidence type="ECO:0000256" key="3">
    <source>
        <dbReference type="ARBA" id="ARBA00022475"/>
    </source>
</evidence>
<feature type="transmembrane region" description="Helical" evidence="7">
    <location>
        <begin position="46"/>
        <end position="69"/>
    </location>
</feature>
<sequence length="347" mass="40433">MNKQESSALNITRFVMSIGIVLYHSYTSVQLYPFLKELPIYQQVSYVISMQFGEVGVPTFFIISGYLFFYGYKQTWGCYKYKMEKRFYSLLIPYIFWNGLILGLYYMAECIPSIQELFNDGKKLVHDFGFSDYLGAFGINKGPIVDQLWFVRNLILLAVASPIIYFFVRYTKLVGVIGLGLLWFFGTGMAYPQSSIFYFSLGAYFSIHPKSLTQEMSKISILVFTIFPIIVIMDFLLNGTVYGYYIHRAQTFTGTLFIIALISMLLKKGKIHDIVFLSSSSFFLYVTHDPLLRFMRRFSLKLVDHNSEFQVITTYLVTVIINIAIVYTIYWILRKYAPWFLKWTTGR</sequence>
<protein>
    <submittedName>
        <fullName evidence="9">Acyltransferase</fullName>
    </submittedName>
</protein>
<dbReference type="InterPro" id="IPR002656">
    <property type="entry name" value="Acyl_transf_3_dom"/>
</dbReference>
<keyword evidence="5 7" id="KW-1133">Transmembrane helix</keyword>
<feature type="domain" description="Acyltransferase 3" evidence="8">
    <location>
        <begin position="8"/>
        <end position="331"/>
    </location>
</feature>
<organism evidence="9 10">
    <name type="scientific">Bacteroides thetaiotaomicron</name>
    <dbReference type="NCBI Taxonomy" id="818"/>
    <lineage>
        <taxon>Bacteria</taxon>
        <taxon>Pseudomonadati</taxon>
        <taxon>Bacteroidota</taxon>
        <taxon>Bacteroidia</taxon>
        <taxon>Bacteroidales</taxon>
        <taxon>Bacteroidaceae</taxon>
        <taxon>Bacteroides</taxon>
    </lineage>
</organism>
<dbReference type="RefSeq" id="WP_016267737.1">
    <property type="nucleotide sequence ID" value="NZ_CZAP01000017.1"/>
</dbReference>
<keyword evidence="3" id="KW-1003">Cell membrane</keyword>
<keyword evidence="9" id="KW-0808">Transferase</keyword>
<feature type="transmembrane region" description="Helical" evidence="7">
    <location>
        <begin position="312"/>
        <end position="333"/>
    </location>
</feature>
<accession>A0A174SND5</accession>
<keyword evidence="6 7" id="KW-0472">Membrane</keyword>
<feature type="transmembrane region" description="Helical" evidence="7">
    <location>
        <begin position="219"/>
        <end position="237"/>
    </location>
</feature>
<dbReference type="GO" id="GO:0009246">
    <property type="term" value="P:enterobacterial common antigen biosynthetic process"/>
    <property type="evidence" value="ECO:0007669"/>
    <property type="project" value="TreeGrafter"/>
</dbReference>
<evidence type="ECO:0000256" key="1">
    <source>
        <dbReference type="ARBA" id="ARBA00004651"/>
    </source>
</evidence>
<keyword evidence="4 7" id="KW-0812">Transmembrane</keyword>
<evidence type="ECO:0000256" key="2">
    <source>
        <dbReference type="ARBA" id="ARBA00007400"/>
    </source>
</evidence>
<keyword evidence="9" id="KW-0012">Acyltransferase</keyword>
<dbReference type="PANTHER" id="PTHR40074:SF2">
    <property type="entry name" value="O-ACETYLTRANSFERASE WECH"/>
    <property type="match status" value="1"/>
</dbReference>
<evidence type="ECO:0000313" key="10">
    <source>
        <dbReference type="Proteomes" id="UP000095576"/>
    </source>
</evidence>
<feature type="transmembrane region" description="Helical" evidence="7">
    <location>
        <begin position="249"/>
        <end position="267"/>
    </location>
</feature>
<proteinExistence type="inferred from homology"/>
<evidence type="ECO:0000256" key="6">
    <source>
        <dbReference type="ARBA" id="ARBA00023136"/>
    </source>
</evidence>
<dbReference type="GO" id="GO:0016413">
    <property type="term" value="F:O-acetyltransferase activity"/>
    <property type="evidence" value="ECO:0007669"/>
    <property type="project" value="TreeGrafter"/>
</dbReference>
<evidence type="ECO:0000256" key="4">
    <source>
        <dbReference type="ARBA" id="ARBA00022692"/>
    </source>
</evidence>
<dbReference type="EMBL" id="CZAP01000017">
    <property type="protein sequence ID" value="CUP96079.1"/>
    <property type="molecule type" value="Genomic_DNA"/>
</dbReference>
<feature type="transmembrane region" description="Helical" evidence="7">
    <location>
        <begin position="149"/>
        <end position="168"/>
    </location>
</feature>
<evidence type="ECO:0000256" key="5">
    <source>
        <dbReference type="ARBA" id="ARBA00022989"/>
    </source>
</evidence>
<dbReference type="GO" id="GO:0005886">
    <property type="term" value="C:plasma membrane"/>
    <property type="evidence" value="ECO:0007669"/>
    <property type="project" value="UniProtKB-SubCell"/>
</dbReference>
<evidence type="ECO:0000313" key="9">
    <source>
        <dbReference type="EMBL" id="CUP96079.1"/>
    </source>
</evidence>